<dbReference type="EMBL" id="JAPUBN010000017">
    <property type="protein sequence ID" value="MCZ2722220.1"/>
    <property type="molecule type" value="Genomic_DNA"/>
</dbReference>
<organism evidence="1 2">
    <name type="scientific">Marinomonas phaeophyticola</name>
    <dbReference type="NCBI Taxonomy" id="3004091"/>
    <lineage>
        <taxon>Bacteria</taxon>
        <taxon>Pseudomonadati</taxon>
        <taxon>Pseudomonadota</taxon>
        <taxon>Gammaproteobacteria</taxon>
        <taxon>Oceanospirillales</taxon>
        <taxon>Oceanospirillaceae</taxon>
        <taxon>Marinomonas</taxon>
    </lineage>
</organism>
<evidence type="ECO:0000313" key="1">
    <source>
        <dbReference type="EMBL" id="MCZ2722220.1"/>
    </source>
</evidence>
<dbReference type="SUPFAM" id="SSF81301">
    <property type="entry name" value="Nucleotidyltransferase"/>
    <property type="match status" value="1"/>
</dbReference>
<proteinExistence type="predicted"/>
<gene>
    <name evidence="1" type="ORF">O1D97_11370</name>
</gene>
<protein>
    <submittedName>
        <fullName evidence="1">Uncharacterized protein</fullName>
    </submittedName>
</protein>
<comment type="caution">
    <text evidence="1">The sequence shown here is derived from an EMBL/GenBank/DDBJ whole genome shotgun (WGS) entry which is preliminary data.</text>
</comment>
<keyword evidence="2" id="KW-1185">Reference proteome</keyword>
<accession>A0ABT4JVF5</accession>
<reference evidence="1" key="1">
    <citation type="submission" date="2022-12" db="EMBL/GenBank/DDBJ databases">
        <title>Marinomonas 15G1-11 sp. nov, isolated from marine algae.</title>
        <authorList>
            <person name="Butt M."/>
            <person name="Choi D.G."/>
            <person name="Kim J.M."/>
            <person name="Lee J.K."/>
            <person name="Baek J.H."/>
            <person name="Jeon C.O."/>
        </authorList>
    </citation>
    <scope>NUCLEOTIDE SEQUENCE</scope>
    <source>
        <strain evidence="1">15G1-11</strain>
    </source>
</reference>
<sequence length="105" mass="12040">MIYADSYLSKPLAHYIEGSWDVEYFQLVFQEQKIEIGLSPGTKILNRKSNEWVELTTDYPKSIMRSYNGIEVPVIPISELFAYKGLLGREVDLIDIRELNALSAP</sequence>
<dbReference type="Proteomes" id="UP001149719">
    <property type="component" value="Unassembled WGS sequence"/>
</dbReference>
<dbReference type="InterPro" id="IPR043519">
    <property type="entry name" value="NT_sf"/>
</dbReference>
<dbReference type="RefSeq" id="WP_269125681.1">
    <property type="nucleotide sequence ID" value="NZ_JAPUBN010000017.1"/>
</dbReference>
<evidence type="ECO:0000313" key="2">
    <source>
        <dbReference type="Proteomes" id="UP001149719"/>
    </source>
</evidence>
<dbReference type="Gene3D" id="3.30.460.40">
    <property type="match status" value="1"/>
</dbReference>
<name>A0ABT4JVF5_9GAMM</name>